<dbReference type="PROSITE" id="PS00028">
    <property type="entry name" value="ZINC_FINGER_C2H2_1"/>
    <property type="match status" value="9"/>
</dbReference>
<dbReference type="PROSITE" id="PS50157">
    <property type="entry name" value="ZINC_FINGER_C2H2_2"/>
    <property type="match status" value="9"/>
</dbReference>
<evidence type="ECO:0000256" key="5">
    <source>
        <dbReference type="ARBA" id="ARBA00022833"/>
    </source>
</evidence>
<evidence type="ECO:0000256" key="11">
    <source>
        <dbReference type="SAM" id="MobiDB-lite"/>
    </source>
</evidence>
<feature type="domain" description="C2H2-type" evidence="12">
    <location>
        <begin position="1368"/>
        <end position="1395"/>
    </location>
</feature>
<feature type="compositionally biased region" description="Basic and acidic residues" evidence="11">
    <location>
        <begin position="496"/>
        <end position="514"/>
    </location>
</feature>
<feature type="compositionally biased region" description="Basic residues" evidence="11">
    <location>
        <begin position="1440"/>
        <end position="1449"/>
    </location>
</feature>
<dbReference type="InterPro" id="IPR036236">
    <property type="entry name" value="Znf_C2H2_sf"/>
</dbReference>
<feature type="compositionally biased region" description="Polar residues" evidence="11">
    <location>
        <begin position="658"/>
        <end position="676"/>
    </location>
</feature>
<reference evidence="13" key="1">
    <citation type="submission" date="2022-03" db="EMBL/GenBank/DDBJ databases">
        <authorList>
            <person name="Tunstrom K."/>
        </authorList>
    </citation>
    <scope>NUCLEOTIDE SEQUENCE</scope>
</reference>
<keyword evidence="3" id="KW-0677">Repeat</keyword>
<feature type="domain" description="C2H2-type" evidence="12">
    <location>
        <begin position="1340"/>
        <end position="1367"/>
    </location>
</feature>
<feature type="domain" description="C2H2-type" evidence="12">
    <location>
        <begin position="1243"/>
        <end position="1266"/>
    </location>
</feature>
<evidence type="ECO:0000256" key="6">
    <source>
        <dbReference type="ARBA" id="ARBA00023015"/>
    </source>
</evidence>
<name>A0AAU9TG53_EUPED</name>
<sequence length="1458" mass="164697">MDQRVQCPVCTLYLHSGITLESHLDTHPKDQVIKALCNLSAKNTNFGSRTPTPLNSERSYRSRSRTPATDDSGRWNNSHRNSDNERYWRRTPSRTKSTPLSISRNATPDLRIGNITFDNHNSNNVSSHQSQCSDTYTVKSDKTQQTFTSNCQSMVSEFDQHYPYYPEPQEDPEIKFSRSSEYNAQLDNSNNVFSYNMPVVGTGVKLPNAMMPTVPRRGNEFVKIVPKQGNLLVKTNMAGMQYIPPGVKPMHVMMPTTAPFVQKNLQNNMIMTGNLPTSQLLDPKLIAQPLNNQFNQMNPGAFTPGTTVVTQNSQIIYREMVHNIDGKPFISSMPAVLGSPENVTNVAQSSSMYQNVMVVDQFGNASCMYTTPQHVVSKPCAPAFNENGPFMQNVPEKTVPTVVNDANKTLIIEVSPMLSSENINGTDASQNSLPQQRDKPVNKKLEQEKTEPKIESPGPSKGLKILSNIKVEVPVQHHKNMLNTVMDLTGSTDSDYPERSVTPEKILPDSDDRNPSLSNDCTQPSNTSGDSLASNSFSVLKNTSNTEREMSSKSTAVENKLDTEFSDSCPVPDLICNEKPSISPCSELSEQDDSSDRLIISSPIPESSQSYHSPVNNINVEKKLPIKPQRHHPLRLNNIFVKKNKKVLQIKNSKAFSQFTTKPTEQEPQASTSSSKPSEHIAINKTPGVIEKCDAKGKLQTVLIEKNENNNDDENNEFDANTEVQSMDIEPVTPSNVNHSSQYSSSVDMVQVKEEINSSNEFSNGTDRSTDLAPMETLRPINVVNYSNMPGELDDDSNHRELLELEAASKNKQFVSMMNENYFGDNIYADYFTPDRVEAFDAEKESNYVKENAKDGMYIWGESSHKESEFILPNFIHESYKIAESNGMDYSEMGAGEGQMDRDVDRCERDSKADVLSESRSEGEPALNICADERMPPRGELSGQESNGDMESPWSGMYSGVPPAEHYDLMARESWVSDGSDVDANEKTENVIEEQIHFPKTRTYTCAQCCVKFPSLKELRAHKALVHALPGSSSRTSYSRLVTARAIKKEEKPDDHVLTGNLLSLDTKEGMASTMLQVYNAMSETKPQIEGFIKQEPKKRRKGYVCPTCKVDQLSEAAFHAHLKLHPLECLTCGKCFFKRANLALHVKTHLGIKNYKCEVCEKRFITRQKLAEHHNVHTGRAPVKCTLCDDTFRRYSNMVQHRDRHHFKKKTKVRDFVCQCGAVFHSRAKLLWHKETHDEKPKACLYCSDKFVHAASLTRHVRRSHNEYFLSERAEKGRVENVPCPVCKQMYLRSNLRAHLLTHSGKRPYHCIICNKAFTTKWNLKLHRWTHLSRSAKPFKCNLCKGAFIRHTDYVSHMNAHKSVRPYTCNYCGCQFIRKYNCQRHVREHEMAKKYVCKVPECGKSFHRSYYLSEHMKVHSGARPFSCNICGKTSSNKSNHNKHVKIHHAREPVATEA</sequence>
<evidence type="ECO:0000256" key="3">
    <source>
        <dbReference type="ARBA" id="ARBA00022737"/>
    </source>
</evidence>
<feature type="compositionally biased region" description="Polar residues" evidence="11">
    <location>
        <begin position="42"/>
        <end position="57"/>
    </location>
</feature>
<keyword evidence="4 10" id="KW-0863">Zinc-finger</keyword>
<dbReference type="GO" id="GO:0003677">
    <property type="term" value="F:DNA binding"/>
    <property type="evidence" value="ECO:0007669"/>
    <property type="project" value="UniProtKB-KW"/>
</dbReference>
<gene>
    <name evidence="13" type="ORF">EEDITHA_LOCUS2292</name>
</gene>
<accession>A0AAU9TG53</accession>
<proteinExistence type="predicted"/>
<dbReference type="PANTHER" id="PTHR24383">
    <property type="entry name" value="ZINC FINGER PROTEIN"/>
    <property type="match status" value="1"/>
</dbReference>
<feature type="compositionally biased region" description="Polar residues" evidence="11">
    <location>
        <begin position="94"/>
        <end position="106"/>
    </location>
</feature>
<feature type="compositionally biased region" description="Basic and acidic residues" evidence="11">
    <location>
        <begin position="436"/>
        <end position="454"/>
    </location>
</feature>
<keyword evidence="9" id="KW-0539">Nucleus</keyword>
<feature type="compositionally biased region" description="Polar residues" evidence="11">
    <location>
        <begin position="515"/>
        <end position="545"/>
    </location>
</feature>
<evidence type="ECO:0000256" key="7">
    <source>
        <dbReference type="ARBA" id="ARBA00023125"/>
    </source>
</evidence>
<dbReference type="FunFam" id="3.30.160.60:FF:000100">
    <property type="entry name" value="Zinc finger 45-like"/>
    <property type="match status" value="1"/>
</dbReference>
<evidence type="ECO:0000313" key="14">
    <source>
        <dbReference type="Proteomes" id="UP001153954"/>
    </source>
</evidence>
<evidence type="ECO:0000256" key="8">
    <source>
        <dbReference type="ARBA" id="ARBA00023163"/>
    </source>
</evidence>
<feature type="domain" description="C2H2-type" evidence="12">
    <location>
        <begin position="1156"/>
        <end position="1183"/>
    </location>
</feature>
<organism evidence="13 14">
    <name type="scientific">Euphydryas editha</name>
    <name type="common">Edith's checkerspot</name>
    <dbReference type="NCBI Taxonomy" id="104508"/>
    <lineage>
        <taxon>Eukaryota</taxon>
        <taxon>Metazoa</taxon>
        <taxon>Ecdysozoa</taxon>
        <taxon>Arthropoda</taxon>
        <taxon>Hexapoda</taxon>
        <taxon>Insecta</taxon>
        <taxon>Pterygota</taxon>
        <taxon>Neoptera</taxon>
        <taxon>Endopterygota</taxon>
        <taxon>Lepidoptera</taxon>
        <taxon>Glossata</taxon>
        <taxon>Ditrysia</taxon>
        <taxon>Papilionoidea</taxon>
        <taxon>Nymphalidae</taxon>
        <taxon>Nymphalinae</taxon>
        <taxon>Euphydryas</taxon>
    </lineage>
</organism>
<feature type="compositionally biased region" description="Polar residues" evidence="11">
    <location>
        <begin position="65"/>
        <end position="79"/>
    </location>
</feature>
<keyword evidence="14" id="KW-1185">Reference proteome</keyword>
<dbReference type="GO" id="GO:0005634">
    <property type="term" value="C:nucleus"/>
    <property type="evidence" value="ECO:0007669"/>
    <property type="project" value="UniProtKB-SubCell"/>
</dbReference>
<comment type="subcellular location">
    <subcellularLocation>
        <location evidence="1">Nucleus</location>
    </subcellularLocation>
</comment>
<evidence type="ECO:0000256" key="9">
    <source>
        <dbReference type="ARBA" id="ARBA00023242"/>
    </source>
</evidence>
<feature type="compositionally biased region" description="Basic and acidic residues" evidence="11">
    <location>
        <begin position="899"/>
        <end position="923"/>
    </location>
</feature>
<dbReference type="SMART" id="SM00355">
    <property type="entry name" value="ZnF_C2H2"/>
    <property type="match status" value="14"/>
</dbReference>
<keyword evidence="5" id="KW-0862">Zinc</keyword>
<dbReference type="Proteomes" id="UP001153954">
    <property type="component" value="Unassembled WGS sequence"/>
</dbReference>
<dbReference type="FunFam" id="3.30.160.60:FF:000446">
    <property type="entry name" value="Zinc finger protein"/>
    <property type="match status" value="1"/>
</dbReference>
<protein>
    <recommendedName>
        <fullName evidence="12">C2H2-type domain-containing protein</fullName>
    </recommendedName>
</protein>
<feature type="region of interest" description="Disordered" evidence="11">
    <location>
        <begin position="422"/>
        <end position="462"/>
    </location>
</feature>
<evidence type="ECO:0000259" key="12">
    <source>
        <dbReference type="PROSITE" id="PS50157"/>
    </source>
</evidence>
<feature type="region of interest" description="Disordered" evidence="11">
    <location>
        <begin position="487"/>
        <end position="565"/>
    </location>
</feature>
<dbReference type="Pfam" id="PF00096">
    <property type="entry name" value="zf-C2H2"/>
    <property type="match status" value="3"/>
</dbReference>
<keyword evidence="8" id="KW-0804">Transcription</keyword>
<keyword evidence="2" id="KW-0479">Metal-binding</keyword>
<comment type="caution">
    <text evidence="13">The sequence shown here is derived from an EMBL/GenBank/DDBJ whole genome shotgun (WGS) entry which is preliminary data.</text>
</comment>
<dbReference type="GO" id="GO:0008270">
    <property type="term" value="F:zinc ion binding"/>
    <property type="evidence" value="ECO:0007669"/>
    <property type="project" value="UniProtKB-KW"/>
</dbReference>
<dbReference type="InterPro" id="IPR013087">
    <property type="entry name" value="Znf_C2H2_type"/>
</dbReference>
<feature type="domain" description="C2H2-type" evidence="12">
    <location>
        <begin position="1184"/>
        <end position="1212"/>
    </location>
</feature>
<dbReference type="SUPFAM" id="SSF57667">
    <property type="entry name" value="beta-beta-alpha zinc fingers"/>
    <property type="match status" value="6"/>
</dbReference>
<feature type="region of interest" description="Disordered" evidence="11">
    <location>
        <begin position="42"/>
        <end position="106"/>
    </location>
</feature>
<feature type="domain" description="C2H2-type" evidence="12">
    <location>
        <begin position="1128"/>
        <end position="1155"/>
    </location>
</feature>
<feature type="region of interest" description="Disordered" evidence="11">
    <location>
        <begin position="1437"/>
        <end position="1458"/>
    </location>
</feature>
<evidence type="ECO:0000256" key="10">
    <source>
        <dbReference type="PROSITE-ProRule" id="PRU00042"/>
    </source>
</evidence>
<feature type="region of interest" description="Disordered" evidence="11">
    <location>
        <begin position="891"/>
        <end position="958"/>
    </location>
</feature>
<keyword evidence="7" id="KW-0238">DNA-binding</keyword>
<dbReference type="EMBL" id="CAKOGL010000004">
    <property type="protein sequence ID" value="CAH2085856.1"/>
    <property type="molecule type" value="Genomic_DNA"/>
</dbReference>
<evidence type="ECO:0000256" key="2">
    <source>
        <dbReference type="ARBA" id="ARBA00022723"/>
    </source>
</evidence>
<dbReference type="PANTHER" id="PTHR24383:SF20">
    <property type="entry name" value="C2H2-TYPE DOMAIN-CONTAINING PROTEIN"/>
    <property type="match status" value="1"/>
</dbReference>
<feature type="compositionally biased region" description="Polar residues" evidence="11">
    <location>
        <begin position="422"/>
        <end position="435"/>
    </location>
</feature>
<feature type="domain" description="C2H2-type" evidence="12">
    <location>
        <begin position="1426"/>
        <end position="1453"/>
    </location>
</feature>
<feature type="region of interest" description="Disordered" evidence="11">
    <location>
        <begin position="658"/>
        <end position="685"/>
    </location>
</feature>
<evidence type="ECO:0000313" key="13">
    <source>
        <dbReference type="EMBL" id="CAH2085856.1"/>
    </source>
</evidence>
<dbReference type="Gene3D" id="3.30.160.60">
    <property type="entry name" value="Classic Zinc Finger"/>
    <property type="match status" value="8"/>
</dbReference>
<evidence type="ECO:0000256" key="1">
    <source>
        <dbReference type="ARBA" id="ARBA00004123"/>
    </source>
</evidence>
<evidence type="ECO:0000256" key="4">
    <source>
        <dbReference type="ARBA" id="ARBA00022771"/>
    </source>
</evidence>
<feature type="domain" description="C2H2-type" evidence="12">
    <location>
        <begin position="1396"/>
        <end position="1425"/>
    </location>
</feature>
<feature type="domain" description="C2H2-type" evidence="12">
    <location>
        <begin position="1310"/>
        <end position="1337"/>
    </location>
</feature>
<keyword evidence="6" id="KW-0805">Transcription regulation</keyword>